<evidence type="ECO:0000313" key="3">
    <source>
        <dbReference type="Proteomes" id="UP000032749"/>
    </source>
</evidence>
<dbReference type="STRING" id="698738.OLEAN_C11800"/>
<evidence type="ECO:0000313" key="2">
    <source>
        <dbReference type="EMBL" id="CCK75356.1"/>
    </source>
</evidence>
<feature type="transmembrane region" description="Helical" evidence="1">
    <location>
        <begin position="21"/>
        <end position="40"/>
    </location>
</feature>
<name>R4YL18_OLEAN</name>
<dbReference type="Proteomes" id="UP000032749">
    <property type="component" value="Chromosome"/>
</dbReference>
<evidence type="ECO:0000256" key="1">
    <source>
        <dbReference type="SAM" id="Phobius"/>
    </source>
</evidence>
<keyword evidence="3" id="KW-1185">Reference proteome</keyword>
<evidence type="ECO:0008006" key="4">
    <source>
        <dbReference type="Google" id="ProtNLM"/>
    </source>
</evidence>
<protein>
    <recommendedName>
        <fullName evidence="4">Cytochrome c family protein</fullName>
    </recommendedName>
</protein>
<gene>
    <name evidence="2" type="ORF">OLEAN_C11800</name>
</gene>
<dbReference type="OrthoDB" id="280897at2"/>
<dbReference type="AlphaFoldDB" id="R4YL18"/>
<organism evidence="2 3">
    <name type="scientific">Oleispira antarctica RB-8</name>
    <dbReference type="NCBI Taxonomy" id="698738"/>
    <lineage>
        <taxon>Bacteria</taxon>
        <taxon>Pseudomonadati</taxon>
        <taxon>Pseudomonadota</taxon>
        <taxon>Gammaproteobacteria</taxon>
        <taxon>Oceanospirillales</taxon>
        <taxon>Oceanospirillaceae</taxon>
        <taxon>Oleispira</taxon>
    </lineage>
</organism>
<sequence length="669" mass="72886">MQIQDSNEIAESNQKYRVLHARAVLIIIVVAWIVAFSLSIQASPLSPNLPESSSSKAIKANIKTMLMEKKEIAPLADIPIVATAADATLTDAAYYAWQEFIALNWPAKAQTGNTHDRETPDSSKKFGDIASKSSIAYPALVWETFRHKVEIYPGQGSPHGYLPSGKLSVNTKPANASQDFGYDDLPRYIYNSDKTNIIPFVSLRTPWLNLDEASQIGTNQIYSGLDLGQVAPEGPGRLLLFLAKANRKQYQYVASRGWWNKDIDNPFSPADTIKRTADYVTTQKKTPASSGLIGSLKTVMQQKKDADTVSFSDGTMEVKTAWRLATAAEKLFYKTNNYIEGYHAAQVRYYLGKQDSSGSSTGKKTYVEQDDLGVMLGLHIIHKTPKAPYFIFASFEHKDNIRRADGTPLEDADGSIIGSSPNSITSSTVTSVASQAKAVVTASGNKQTLLTLQTFTPNEATASDYETNNQSYFINSHATNLASDKSGQPKIGIDKRRFGIPANVIKVNKDVHQMISAANSNAANPWGNYRLTNVQWKPLTKAPGTVYSSLDSAEQSTYYTSNSVIETNHILSEFSGRFSGVGNTITDFSATKTGETGTTNIAGIVYQNGSVTGDAFNNVYANGKGHLMGGCMGCHGNQQVSGSDFSFIFAEPVSNPDSAERTYPYPLIK</sequence>
<accession>R4YL18</accession>
<dbReference type="PATRIC" id="fig|698738.3.peg.1225"/>
<dbReference type="HOGENOM" id="CLU_452634_0_0_6"/>
<reference evidence="2 3" key="1">
    <citation type="journal article" date="2013" name="Nat. Commun.">
        <title>Genome sequence and functional genomic analysis of the oil-degrading bacterium Oleispira antarctica.</title>
        <authorList>
            <person name="Kube M."/>
            <person name="Chernikova T.N."/>
            <person name="Al-Ramahi Y."/>
            <person name="Beloqui A."/>
            <person name="Lopez-Cortez N."/>
            <person name="Guazzaroni M.E."/>
            <person name="Heipieper H.J."/>
            <person name="Klages S."/>
            <person name="Kotsyurbenko O.R."/>
            <person name="Langer I."/>
            <person name="Nechitaylo T.Y."/>
            <person name="Lunsdorf H."/>
            <person name="Fernandez M."/>
            <person name="Juarez S."/>
            <person name="Ciordia S."/>
            <person name="Singer A."/>
            <person name="Kagan O."/>
            <person name="Egorova O."/>
            <person name="Petit P.A."/>
            <person name="Stogios P."/>
            <person name="Kim Y."/>
            <person name="Tchigvintsev A."/>
            <person name="Flick R."/>
            <person name="Denaro R."/>
            <person name="Genovese M."/>
            <person name="Albar J.P."/>
            <person name="Reva O.N."/>
            <person name="Martinez-Gomariz M."/>
            <person name="Tran H."/>
            <person name="Ferrer M."/>
            <person name="Savchenko A."/>
            <person name="Yakunin A.F."/>
            <person name="Yakimov M.M."/>
            <person name="Golyshina O.V."/>
            <person name="Reinhardt R."/>
            <person name="Golyshin P.N."/>
        </authorList>
    </citation>
    <scope>NUCLEOTIDE SEQUENCE [LARGE SCALE GENOMIC DNA]</scope>
</reference>
<keyword evidence="1" id="KW-0472">Membrane</keyword>
<proteinExistence type="predicted"/>
<dbReference type="EMBL" id="FO203512">
    <property type="protein sequence ID" value="CCK75356.1"/>
    <property type="molecule type" value="Genomic_DNA"/>
</dbReference>
<keyword evidence="1" id="KW-0812">Transmembrane</keyword>
<dbReference type="KEGG" id="oai:OLEAN_C11800"/>
<keyword evidence="1" id="KW-1133">Transmembrane helix</keyword>